<evidence type="ECO:0000256" key="1">
    <source>
        <dbReference type="SAM" id="Coils"/>
    </source>
</evidence>
<dbReference type="Proteomes" id="UP000717364">
    <property type="component" value="Unassembled WGS sequence"/>
</dbReference>
<sequence>MPRLSNRAYSLLDKELQRLCEGKPAEQIRRNIVAKRLQKMCEQEGTPATYAEIKDAIDDIFPEFDEKILKQSAKLNLPNPAIRPAKWVIGLTAGVAALAGGLWFVNLPYPMVRWPVSKVAPMLLLPSFMRMDHNYRQTIIYTEQADQLINNATSAADFELGAAKSAQAQKHLDQLPVWFLGYYPQRYCQFFSCGWKFTLDEFQDARALIGRMEAQIFQEQNALQQLDTAALAIETAKEQYQTVEAAAEKTAVLAAWQAGMDQLNEIPNGTLASSQAQKRLEAFQRDYSSLAGTTADVQQSNDLVTVAKNYGIQAAQLVQGPPHLASKWEQAENLWEEAILALNRVPEGSPGYIEAQKIKAQYIVNQGQIETQKLREQEAVATIQKVRDTVIQLIDKAERGEIRGLQAELQKVINNLGTVPADTTVSAEAQQLQTQAQNKLNELQQVRN</sequence>
<gene>
    <name evidence="3" type="ORF">IXB50_04900</name>
</gene>
<proteinExistence type="predicted"/>
<evidence type="ECO:0000256" key="2">
    <source>
        <dbReference type="SAM" id="Phobius"/>
    </source>
</evidence>
<keyword evidence="2" id="KW-1133">Transmembrane helix</keyword>
<comment type="caution">
    <text evidence="3">The sequence shown here is derived from an EMBL/GenBank/DDBJ whole genome shotgun (WGS) entry which is preliminary data.</text>
</comment>
<dbReference type="RefSeq" id="WP_215607830.1">
    <property type="nucleotide sequence ID" value="NZ_JADOES010000006.1"/>
</dbReference>
<protein>
    <submittedName>
        <fullName evidence="3">Uncharacterized protein</fullName>
    </submittedName>
</protein>
<keyword evidence="4" id="KW-1185">Reference proteome</keyword>
<organism evidence="3 4">
    <name type="scientific">Leptothoe spongobia TAU-MAC 1115</name>
    <dbReference type="NCBI Taxonomy" id="1967444"/>
    <lineage>
        <taxon>Bacteria</taxon>
        <taxon>Bacillati</taxon>
        <taxon>Cyanobacteriota</taxon>
        <taxon>Cyanophyceae</taxon>
        <taxon>Nodosilineales</taxon>
        <taxon>Cymatolegaceae</taxon>
        <taxon>Leptothoe</taxon>
        <taxon>Leptothoe spongobia</taxon>
    </lineage>
</organism>
<feature type="coiled-coil region" evidence="1">
    <location>
        <begin position="219"/>
        <end position="246"/>
    </location>
</feature>
<dbReference type="AlphaFoldDB" id="A0A947GID9"/>
<keyword evidence="2" id="KW-0812">Transmembrane</keyword>
<evidence type="ECO:0000313" key="3">
    <source>
        <dbReference type="EMBL" id="MBT9314757.1"/>
    </source>
</evidence>
<keyword evidence="1" id="KW-0175">Coiled coil</keyword>
<reference evidence="3" key="2">
    <citation type="journal article" date="2021" name="Mar. Drugs">
        <title>Genome Reduction and Secondary Metabolism of the Marine Sponge-Associated Cyanobacterium Leptothoe.</title>
        <authorList>
            <person name="Konstantinou D."/>
            <person name="Popin R.V."/>
            <person name="Fewer D.P."/>
            <person name="Sivonen K."/>
            <person name="Gkelis S."/>
        </authorList>
    </citation>
    <scope>NUCLEOTIDE SEQUENCE</scope>
    <source>
        <strain evidence="3">TAU-MAC 1115</strain>
    </source>
</reference>
<name>A0A947GID9_9CYAN</name>
<feature type="transmembrane region" description="Helical" evidence="2">
    <location>
        <begin position="87"/>
        <end position="105"/>
    </location>
</feature>
<accession>A0A947GID9</accession>
<keyword evidence="2" id="KW-0472">Membrane</keyword>
<reference evidence="3" key="1">
    <citation type="submission" date="2020-11" db="EMBL/GenBank/DDBJ databases">
        <authorList>
            <person name="Konstantinou D."/>
            <person name="Gkelis S."/>
            <person name="Popin R."/>
            <person name="Fewer D."/>
            <person name="Sivonen K."/>
        </authorList>
    </citation>
    <scope>NUCLEOTIDE SEQUENCE</scope>
    <source>
        <strain evidence="3">TAU-MAC 1115</strain>
    </source>
</reference>
<dbReference type="EMBL" id="JADOES010000006">
    <property type="protein sequence ID" value="MBT9314757.1"/>
    <property type="molecule type" value="Genomic_DNA"/>
</dbReference>
<evidence type="ECO:0000313" key="4">
    <source>
        <dbReference type="Proteomes" id="UP000717364"/>
    </source>
</evidence>